<evidence type="ECO:0000313" key="3">
    <source>
        <dbReference type="Proteomes" id="UP001187192"/>
    </source>
</evidence>
<name>A0AA88DYG5_FICCA</name>
<dbReference type="Proteomes" id="UP001187192">
    <property type="component" value="Unassembled WGS sequence"/>
</dbReference>
<evidence type="ECO:0000313" key="2">
    <source>
        <dbReference type="EMBL" id="GMN64335.1"/>
    </source>
</evidence>
<dbReference type="EMBL" id="BTGU01000176">
    <property type="protein sequence ID" value="GMN64335.1"/>
    <property type="molecule type" value="Genomic_DNA"/>
</dbReference>
<feature type="compositionally biased region" description="Polar residues" evidence="1">
    <location>
        <begin position="1"/>
        <end position="11"/>
    </location>
</feature>
<keyword evidence="3" id="KW-1185">Reference proteome</keyword>
<dbReference type="AlphaFoldDB" id="A0AA88DYG5"/>
<proteinExistence type="predicted"/>
<gene>
    <name evidence="2" type="ORF">TIFTF001_033396</name>
</gene>
<organism evidence="2 3">
    <name type="scientific">Ficus carica</name>
    <name type="common">Common fig</name>
    <dbReference type="NCBI Taxonomy" id="3494"/>
    <lineage>
        <taxon>Eukaryota</taxon>
        <taxon>Viridiplantae</taxon>
        <taxon>Streptophyta</taxon>
        <taxon>Embryophyta</taxon>
        <taxon>Tracheophyta</taxon>
        <taxon>Spermatophyta</taxon>
        <taxon>Magnoliopsida</taxon>
        <taxon>eudicotyledons</taxon>
        <taxon>Gunneridae</taxon>
        <taxon>Pentapetalae</taxon>
        <taxon>rosids</taxon>
        <taxon>fabids</taxon>
        <taxon>Rosales</taxon>
        <taxon>Moraceae</taxon>
        <taxon>Ficeae</taxon>
        <taxon>Ficus</taxon>
    </lineage>
</organism>
<sequence length="148" mass="16547">MASLSPENMKSSPPKLTPKLDVGDCDTVAESHGEDSHRSVATCLCFWGERGASTWEIFLSSRSPLVEEIRLQSLGEIATIHSLGRWRLQSPGRSRTFSRRGDQQRLWSSPHCRRRTITLVEANAGRGWGDSVDLEFEGKNEVNVLFCS</sequence>
<accession>A0AA88DYG5</accession>
<evidence type="ECO:0000256" key="1">
    <source>
        <dbReference type="SAM" id="MobiDB-lite"/>
    </source>
</evidence>
<protein>
    <submittedName>
        <fullName evidence="2">Uncharacterized protein</fullName>
    </submittedName>
</protein>
<feature type="region of interest" description="Disordered" evidence="1">
    <location>
        <begin position="1"/>
        <end position="22"/>
    </location>
</feature>
<reference evidence="2" key="1">
    <citation type="submission" date="2023-07" db="EMBL/GenBank/DDBJ databases">
        <title>draft genome sequence of fig (Ficus carica).</title>
        <authorList>
            <person name="Takahashi T."/>
            <person name="Nishimura K."/>
        </authorList>
    </citation>
    <scope>NUCLEOTIDE SEQUENCE</scope>
</reference>
<comment type="caution">
    <text evidence="2">The sequence shown here is derived from an EMBL/GenBank/DDBJ whole genome shotgun (WGS) entry which is preliminary data.</text>
</comment>